<protein>
    <recommendedName>
        <fullName evidence="1">PDZ domain-containing protein</fullName>
    </recommendedName>
</protein>
<organism evidence="2 4">
    <name type="scientific">Amblyomma americanum</name>
    <name type="common">Lone star tick</name>
    <dbReference type="NCBI Taxonomy" id="6943"/>
    <lineage>
        <taxon>Eukaryota</taxon>
        <taxon>Metazoa</taxon>
        <taxon>Ecdysozoa</taxon>
        <taxon>Arthropoda</taxon>
        <taxon>Chelicerata</taxon>
        <taxon>Arachnida</taxon>
        <taxon>Acari</taxon>
        <taxon>Parasitiformes</taxon>
        <taxon>Ixodida</taxon>
        <taxon>Ixodoidea</taxon>
        <taxon>Ixodidae</taxon>
        <taxon>Amblyomminae</taxon>
        <taxon>Amblyomma</taxon>
    </lineage>
</organism>
<dbReference type="EMBL" id="JARKHS020007030">
    <property type="protein sequence ID" value="KAK8782081.1"/>
    <property type="molecule type" value="Genomic_DNA"/>
</dbReference>
<dbReference type="EMBL" id="JARKHS020007031">
    <property type="protein sequence ID" value="KAK8782079.1"/>
    <property type="molecule type" value="Genomic_DNA"/>
</dbReference>
<dbReference type="SUPFAM" id="SSF50156">
    <property type="entry name" value="PDZ domain-like"/>
    <property type="match status" value="1"/>
</dbReference>
<evidence type="ECO:0000313" key="4">
    <source>
        <dbReference type="Proteomes" id="UP001321473"/>
    </source>
</evidence>
<proteinExistence type="predicted"/>
<dbReference type="Gene3D" id="2.30.42.10">
    <property type="match status" value="1"/>
</dbReference>
<dbReference type="InterPro" id="IPR036034">
    <property type="entry name" value="PDZ_sf"/>
</dbReference>
<sequence>MLRLPRFSETHHACLSDLSQLAEVTPVNNVWVYPGDVVTQIDGVNLEGLTLDQVTQILNNATSDITLSVVPLSPMRVRRIPISKLHETAMTDTNLATRTTAAEIESQ</sequence>
<comment type="caution">
    <text evidence="2">The sequence shown here is derived from an EMBL/GenBank/DDBJ whole genome shotgun (WGS) entry which is preliminary data.</text>
</comment>
<reference evidence="2" key="2">
    <citation type="submission" date="2023-03" db="EMBL/GenBank/DDBJ databases">
        <authorList>
            <person name="Thuy-Boun P."/>
        </authorList>
    </citation>
    <scope>NUCLEOTIDE SEQUENCE</scope>
    <source>
        <strain evidence="2">F_SG_1</strain>
        <tissue evidence="2">Salivary glands</tissue>
    </source>
</reference>
<reference evidence="2 4" key="1">
    <citation type="journal article" date="2023" name="Arcadia Sci">
        <title>De novo assembly of a long-read Amblyomma americanum tick genome.</title>
        <authorList>
            <person name="Chou S."/>
            <person name="Poskanzer K.E."/>
            <person name="Rollins M."/>
            <person name="Thuy-Boun P.S."/>
        </authorList>
    </citation>
    <scope>NUCLEOTIDE SEQUENCE [LARGE SCALE GENOMIC DNA]</scope>
    <source>
        <strain evidence="2">F_SG_1</strain>
        <tissue evidence="2">Salivary glands</tissue>
    </source>
</reference>
<feature type="domain" description="PDZ" evidence="1">
    <location>
        <begin position="32"/>
        <end position="73"/>
    </location>
</feature>
<keyword evidence="4" id="KW-1185">Reference proteome</keyword>
<dbReference type="AlphaFoldDB" id="A0AAQ4F4P9"/>
<evidence type="ECO:0000313" key="3">
    <source>
        <dbReference type="EMBL" id="KAK8782081.1"/>
    </source>
</evidence>
<evidence type="ECO:0000259" key="1">
    <source>
        <dbReference type="PROSITE" id="PS50106"/>
    </source>
</evidence>
<dbReference type="PROSITE" id="PS50106">
    <property type="entry name" value="PDZ"/>
    <property type="match status" value="1"/>
</dbReference>
<dbReference type="InterPro" id="IPR001478">
    <property type="entry name" value="PDZ"/>
</dbReference>
<accession>A0AAQ4F4P9</accession>
<dbReference type="Proteomes" id="UP001321473">
    <property type="component" value="Unassembled WGS sequence"/>
</dbReference>
<name>A0AAQ4F4P9_AMBAM</name>
<reference evidence="2" key="3">
    <citation type="submission" date="2024-02" db="EMBL/GenBank/DDBJ databases">
        <authorList>
            <person name="Mcdaniel E.A."/>
            <person name="Celebi F.M."/>
            <person name="Reiter T."/>
            <person name="Weiss E.C."/>
            <person name="Chou S."/>
        </authorList>
    </citation>
    <scope>NUCLEOTIDE SEQUENCE</scope>
    <source>
        <strain evidence="2">F_SG_1</strain>
        <tissue evidence="2">Salivary glands</tissue>
    </source>
</reference>
<gene>
    <name evidence="3" type="ORF">V5799_016577</name>
    <name evidence="2" type="ORF">V5799_016579</name>
</gene>
<evidence type="ECO:0000313" key="2">
    <source>
        <dbReference type="EMBL" id="KAK8782079.1"/>
    </source>
</evidence>